<accession>A0ABW0BQG7</accession>
<protein>
    <submittedName>
        <fullName evidence="1">Uncharacterized protein</fullName>
    </submittedName>
</protein>
<gene>
    <name evidence="1" type="ORF">ACFPGP_22315</name>
</gene>
<dbReference type="RefSeq" id="WP_378593544.1">
    <property type="nucleotide sequence ID" value="NZ_JBHSKD010000027.1"/>
</dbReference>
<dbReference type="Proteomes" id="UP001596087">
    <property type="component" value="Unassembled WGS sequence"/>
</dbReference>
<proteinExistence type="predicted"/>
<organism evidence="1 2">
    <name type="scientific">Nocardioides taihuensis</name>
    <dbReference type="NCBI Taxonomy" id="1835606"/>
    <lineage>
        <taxon>Bacteria</taxon>
        <taxon>Bacillati</taxon>
        <taxon>Actinomycetota</taxon>
        <taxon>Actinomycetes</taxon>
        <taxon>Propionibacteriales</taxon>
        <taxon>Nocardioidaceae</taxon>
        <taxon>Nocardioides</taxon>
    </lineage>
</organism>
<reference evidence="2" key="1">
    <citation type="journal article" date="2019" name="Int. J. Syst. Evol. Microbiol.">
        <title>The Global Catalogue of Microorganisms (GCM) 10K type strain sequencing project: providing services to taxonomists for standard genome sequencing and annotation.</title>
        <authorList>
            <consortium name="The Broad Institute Genomics Platform"/>
            <consortium name="The Broad Institute Genome Sequencing Center for Infectious Disease"/>
            <person name="Wu L."/>
            <person name="Ma J."/>
        </authorList>
    </citation>
    <scope>NUCLEOTIDE SEQUENCE [LARGE SCALE GENOMIC DNA]</scope>
    <source>
        <strain evidence="2">DFY41</strain>
    </source>
</reference>
<evidence type="ECO:0000313" key="1">
    <source>
        <dbReference type="EMBL" id="MFC5179427.1"/>
    </source>
</evidence>
<dbReference type="EMBL" id="JBHSKD010000027">
    <property type="protein sequence ID" value="MFC5179427.1"/>
    <property type="molecule type" value="Genomic_DNA"/>
</dbReference>
<evidence type="ECO:0000313" key="2">
    <source>
        <dbReference type="Proteomes" id="UP001596087"/>
    </source>
</evidence>
<name>A0ABW0BQG7_9ACTN</name>
<comment type="caution">
    <text evidence="1">The sequence shown here is derived from an EMBL/GenBank/DDBJ whole genome shotgun (WGS) entry which is preliminary data.</text>
</comment>
<keyword evidence="2" id="KW-1185">Reference proteome</keyword>
<sequence>MESDETMTDEPAAQREPRHLRRIACPVQRCDWTGSHFAHHMRESHYNLTLQILWAWADLAHQEGTGGALARAMTSYTDERLDLIPAAPEPN</sequence>